<dbReference type="FunFam" id="2.60.40.10:FF:000437">
    <property type="entry name" value="Beat-IIIc, isoform A"/>
    <property type="match status" value="1"/>
</dbReference>
<dbReference type="SUPFAM" id="SSF48726">
    <property type="entry name" value="Immunoglobulin"/>
    <property type="match status" value="1"/>
</dbReference>
<evidence type="ECO:0000313" key="3">
    <source>
        <dbReference type="Proteomes" id="UP000291343"/>
    </source>
</evidence>
<name>A0A482WQI1_LAOST</name>
<sequence>MSAPTASNRSTFPSALSLLAILSITIGVRGLRGVEMVLPAAVSPGDTATLLCRYDLEGEPLYTIKFYKGREEFYRYMPKEHPQTQIFPLPGIDVDVSKSGRGKVVLREIGTDLAGKYRCEVSADAPNFDTEVVSGLMQVVRKLESAPELMVEKPRYAVGDTLRANCTSPAHTPLPNLTVIINGRTINASFQSQTIEENGTMKLTVGISYLVTTGGRLKIQCIADLYNAFKTKTEVILEEDRPRLASVRGTRDSDSGGGSMTQHLTLQNVLTLIISSMVILYR</sequence>
<evidence type="ECO:0000259" key="1">
    <source>
        <dbReference type="PROSITE" id="PS50835"/>
    </source>
</evidence>
<dbReference type="InterPro" id="IPR036179">
    <property type="entry name" value="Ig-like_dom_sf"/>
</dbReference>
<dbReference type="OrthoDB" id="6343941at2759"/>
<organism evidence="2 3">
    <name type="scientific">Laodelphax striatellus</name>
    <name type="common">Small brown planthopper</name>
    <name type="synonym">Delphax striatella</name>
    <dbReference type="NCBI Taxonomy" id="195883"/>
    <lineage>
        <taxon>Eukaryota</taxon>
        <taxon>Metazoa</taxon>
        <taxon>Ecdysozoa</taxon>
        <taxon>Arthropoda</taxon>
        <taxon>Hexapoda</taxon>
        <taxon>Insecta</taxon>
        <taxon>Pterygota</taxon>
        <taxon>Neoptera</taxon>
        <taxon>Paraneoptera</taxon>
        <taxon>Hemiptera</taxon>
        <taxon>Auchenorrhyncha</taxon>
        <taxon>Fulgoroidea</taxon>
        <taxon>Delphacidae</taxon>
        <taxon>Criomorphinae</taxon>
        <taxon>Laodelphax</taxon>
    </lineage>
</organism>
<dbReference type="AlphaFoldDB" id="A0A482WQI1"/>
<keyword evidence="3" id="KW-1185">Reference proteome</keyword>
<dbReference type="STRING" id="195883.A0A482WQI1"/>
<dbReference type="EMBL" id="QKKF02028090">
    <property type="protein sequence ID" value="RZF35502.1"/>
    <property type="molecule type" value="Genomic_DNA"/>
</dbReference>
<dbReference type="PROSITE" id="PS50835">
    <property type="entry name" value="IG_LIKE"/>
    <property type="match status" value="1"/>
</dbReference>
<dbReference type="Gene3D" id="2.60.40.10">
    <property type="entry name" value="Immunoglobulins"/>
    <property type="match status" value="2"/>
</dbReference>
<evidence type="ECO:0000313" key="2">
    <source>
        <dbReference type="EMBL" id="RZF35502.1"/>
    </source>
</evidence>
<dbReference type="PANTHER" id="PTHR21261:SF6">
    <property type="entry name" value="BEATEN PATH IIA-RELATED"/>
    <property type="match status" value="1"/>
</dbReference>
<accession>A0A482WQI1</accession>
<dbReference type="InterPro" id="IPR013783">
    <property type="entry name" value="Ig-like_fold"/>
</dbReference>
<dbReference type="InParanoid" id="A0A482WQI1"/>
<reference evidence="2 3" key="1">
    <citation type="journal article" date="2017" name="Gigascience">
        <title>Genome sequence of the small brown planthopper, Laodelphax striatellus.</title>
        <authorList>
            <person name="Zhu J."/>
            <person name="Jiang F."/>
            <person name="Wang X."/>
            <person name="Yang P."/>
            <person name="Bao Y."/>
            <person name="Zhao W."/>
            <person name="Wang W."/>
            <person name="Lu H."/>
            <person name="Wang Q."/>
            <person name="Cui N."/>
            <person name="Li J."/>
            <person name="Chen X."/>
            <person name="Luo L."/>
            <person name="Yu J."/>
            <person name="Kang L."/>
            <person name="Cui F."/>
        </authorList>
    </citation>
    <scope>NUCLEOTIDE SEQUENCE [LARGE SCALE GENOMIC DNA]</scope>
    <source>
        <strain evidence="2">Lst14</strain>
    </source>
</reference>
<dbReference type="InterPro" id="IPR007110">
    <property type="entry name" value="Ig-like_dom"/>
</dbReference>
<gene>
    <name evidence="2" type="ORF">LSTR_LSTR010193</name>
</gene>
<proteinExistence type="predicted"/>
<dbReference type="Proteomes" id="UP000291343">
    <property type="component" value="Unassembled WGS sequence"/>
</dbReference>
<protein>
    <recommendedName>
        <fullName evidence="1">Ig-like domain-containing protein</fullName>
    </recommendedName>
</protein>
<dbReference type="SMR" id="A0A482WQI1"/>
<feature type="domain" description="Ig-like" evidence="1">
    <location>
        <begin position="13"/>
        <end position="134"/>
    </location>
</feature>
<dbReference type="PANTHER" id="PTHR21261">
    <property type="entry name" value="BEAT PROTEIN"/>
    <property type="match status" value="1"/>
</dbReference>
<comment type="caution">
    <text evidence="2">The sequence shown here is derived from an EMBL/GenBank/DDBJ whole genome shotgun (WGS) entry which is preliminary data.</text>
</comment>